<feature type="transmembrane region" description="Helical" evidence="1">
    <location>
        <begin position="16"/>
        <end position="36"/>
    </location>
</feature>
<protein>
    <submittedName>
        <fullName evidence="2">Uncharacterized protein</fullName>
    </submittedName>
</protein>
<feature type="transmembrane region" description="Helical" evidence="1">
    <location>
        <begin position="71"/>
        <end position="88"/>
    </location>
</feature>
<feature type="transmembrane region" description="Helical" evidence="1">
    <location>
        <begin position="48"/>
        <end position="65"/>
    </location>
</feature>
<accession>G2PHN6</accession>
<dbReference type="KEGG" id="svl:Strvi_0061"/>
<keyword evidence="1" id="KW-0812">Transmembrane</keyword>
<dbReference type="RefSeq" id="WP_014043772.1">
    <property type="nucleotide sequence ID" value="NC_015952.1"/>
</dbReference>
<organism evidence="2 3">
    <name type="scientific">Streptomyces violaceusniger (strain Tu 4113)</name>
    <dbReference type="NCBI Taxonomy" id="653045"/>
    <lineage>
        <taxon>Bacteria</taxon>
        <taxon>Bacillati</taxon>
        <taxon>Actinomycetota</taxon>
        <taxon>Actinomycetes</taxon>
        <taxon>Kitasatosporales</taxon>
        <taxon>Streptomycetaceae</taxon>
        <taxon>Streptomyces</taxon>
        <taxon>Streptomyces violaceusniger group</taxon>
    </lineage>
</organism>
<evidence type="ECO:0000313" key="3">
    <source>
        <dbReference type="Proteomes" id="UP000008703"/>
    </source>
</evidence>
<keyword evidence="3" id="KW-1185">Reference proteome</keyword>
<keyword evidence="2" id="KW-0614">Plasmid</keyword>
<dbReference type="HOGENOM" id="CLU_1947710_0_0_11"/>
<geneLocation type="plasmid" evidence="2 3">
    <name>pSTRVI02</name>
</geneLocation>
<keyword evidence="1" id="KW-1133">Transmembrane helix</keyword>
<evidence type="ECO:0000256" key="1">
    <source>
        <dbReference type="SAM" id="Phobius"/>
    </source>
</evidence>
<dbReference type="Proteomes" id="UP000008703">
    <property type="component" value="Plasmid pSTRVI02"/>
</dbReference>
<keyword evidence="1" id="KW-0472">Membrane</keyword>
<dbReference type="AlphaFoldDB" id="G2PHN6"/>
<proteinExistence type="predicted"/>
<gene>
    <name evidence="2" type="ORF">Strvi_0061</name>
</gene>
<evidence type="ECO:0000313" key="2">
    <source>
        <dbReference type="EMBL" id="AEM88837.1"/>
    </source>
</evidence>
<dbReference type="EMBL" id="CP002996">
    <property type="protein sequence ID" value="AEM88837.1"/>
    <property type="molecule type" value="Genomic_DNA"/>
</dbReference>
<name>G2PHN6_STRV4</name>
<reference evidence="2" key="1">
    <citation type="submission" date="2011-08" db="EMBL/GenBank/DDBJ databases">
        <title>Complete sequence of plasmid 2 of Streptomyces violaceusniger Tu 4113.</title>
        <authorList>
            <consortium name="US DOE Joint Genome Institute"/>
            <person name="Lucas S."/>
            <person name="Han J."/>
            <person name="Lapidus A."/>
            <person name="Cheng J.-F."/>
            <person name="Goodwin L."/>
            <person name="Pitluck S."/>
            <person name="Peters L."/>
            <person name="Ivanova N."/>
            <person name="Daligault H."/>
            <person name="Detter J.C."/>
            <person name="Han C."/>
            <person name="Tapia R."/>
            <person name="Land M."/>
            <person name="Hauser L."/>
            <person name="Kyrpides N."/>
            <person name="Ivanova N."/>
            <person name="Pagani I."/>
            <person name="Hagen A."/>
            <person name="Katz L."/>
            <person name="Fiedler H.-P."/>
            <person name="Keasling J."/>
            <person name="Fortman J."/>
            <person name="Woyke T."/>
        </authorList>
    </citation>
    <scope>NUCLEOTIDE SEQUENCE [LARGE SCALE GENOMIC DNA]</scope>
    <source>
        <strain evidence="2">Tu 4113</strain>
        <plasmid evidence="2">pSTRVI02</plasmid>
    </source>
</reference>
<sequence length="129" mass="14389">MAGTRTTTPTPTPVQAWSTVAGWVVTVAVFVGWVWLKAPARALWAVKGVRVVAWLFLAPVAWWLFRTAVRCGWVVLRWLIVPVVAVLWTRVSARPDVRDAVKAMRKGRKRGRKSGKRIARQIYGVSAVA</sequence>